<dbReference type="PANTHER" id="PTHR43639">
    <property type="entry name" value="OXIDOREDUCTASE, SHORT-CHAIN DEHYDROGENASE/REDUCTASE FAMILY (AFU_ORTHOLOGUE AFUA_5G02870)"/>
    <property type="match status" value="1"/>
</dbReference>
<dbReference type="PRINTS" id="PR00081">
    <property type="entry name" value="GDHRDH"/>
</dbReference>
<proteinExistence type="inferred from homology"/>
<evidence type="ECO:0000256" key="1">
    <source>
        <dbReference type="ARBA" id="ARBA00006484"/>
    </source>
</evidence>
<dbReference type="RefSeq" id="WP_161406225.1">
    <property type="nucleotide sequence ID" value="NZ_WTUZ01000010.1"/>
</dbReference>
<dbReference type="SUPFAM" id="SSF51735">
    <property type="entry name" value="NAD(P)-binding Rossmann-fold domains"/>
    <property type="match status" value="1"/>
</dbReference>
<dbReference type="InterPro" id="IPR036291">
    <property type="entry name" value="NAD(P)-bd_dom_sf"/>
</dbReference>
<dbReference type="PANTHER" id="PTHR43639:SF1">
    <property type="entry name" value="SHORT-CHAIN DEHYDROGENASE_REDUCTASE FAMILY PROTEIN"/>
    <property type="match status" value="1"/>
</dbReference>
<name>A0A6L8UY85_9BACL</name>
<organism evidence="3 4">
    <name type="scientific">Paenibacillus silvestris</name>
    <dbReference type="NCBI Taxonomy" id="2606219"/>
    <lineage>
        <taxon>Bacteria</taxon>
        <taxon>Bacillati</taxon>
        <taxon>Bacillota</taxon>
        <taxon>Bacilli</taxon>
        <taxon>Bacillales</taxon>
        <taxon>Paenibacillaceae</taxon>
        <taxon>Paenibacillus</taxon>
    </lineage>
</organism>
<keyword evidence="2" id="KW-0560">Oxidoreductase</keyword>
<sequence>MVSQTGADLISKTALVTGGSRGIGRGIAFVLAERGYDLVISHWQDEVNAKETSELIRHTFGRSCEVFEGNLAEENEPVKLAEQAIHVLGRIDVLVNNAGITLFKAIDKIDILHTNRLLHLNFRAPLLLMQAISQHMIELGIQGNIVNITSTRAERAYAQDAVYGGVKAALARAAASAAIDLAPHGIRVNCIGPGAIDTRDGSLEPLHVVNPGVPLNRSGTPKDIGRAVAWLVSPEASYMTGTTLRVDGGLILPGTPH</sequence>
<evidence type="ECO:0000313" key="3">
    <source>
        <dbReference type="EMBL" id="MZQ82049.1"/>
    </source>
</evidence>
<gene>
    <name evidence="3" type="ORF">GQF01_07850</name>
</gene>
<dbReference type="GO" id="GO:0016491">
    <property type="term" value="F:oxidoreductase activity"/>
    <property type="evidence" value="ECO:0007669"/>
    <property type="project" value="UniProtKB-KW"/>
</dbReference>
<accession>A0A6L8UY85</accession>
<dbReference type="FunFam" id="3.40.50.720:FF:000084">
    <property type="entry name" value="Short-chain dehydrogenase reductase"/>
    <property type="match status" value="1"/>
</dbReference>
<comment type="similarity">
    <text evidence="1">Belongs to the short-chain dehydrogenases/reductases (SDR) family.</text>
</comment>
<dbReference type="Gene3D" id="3.40.50.720">
    <property type="entry name" value="NAD(P)-binding Rossmann-like Domain"/>
    <property type="match status" value="1"/>
</dbReference>
<keyword evidence="4" id="KW-1185">Reference proteome</keyword>
<evidence type="ECO:0000313" key="4">
    <source>
        <dbReference type="Proteomes" id="UP000481087"/>
    </source>
</evidence>
<dbReference type="GO" id="GO:0008206">
    <property type="term" value="P:bile acid metabolic process"/>
    <property type="evidence" value="ECO:0007669"/>
    <property type="project" value="UniProtKB-ARBA"/>
</dbReference>
<reference evidence="3 4" key="1">
    <citation type="submission" date="2019-12" db="EMBL/GenBank/DDBJ databases">
        <title>Paenibacillus sp. nov. sp. isolated from soil.</title>
        <authorList>
            <person name="Kim J."/>
            <person name="Jeong S.E."/>
            <person name="Jung H.S."/>
            <person name="Jeon C.O."/>
        </authorList>
    </citation>
    <scope>NUCLEOTIDE SEQUENCE [LARGE SCALE GENOMIC DNA]</scope>
    <source>
        <strain evidence="3 4">5J-6</strain>
    </source>
</reference>
<dbReference type="EMBL" id="WTUZ01000010">
    <property type="protein sequence ID" value="MZQ82049.1"/>
    <property type="molecule type" value="Genomic_DNA"/>
</dbReference>
<dbReference type="Proteomes" id="UP000481087">
    <property type="component" value="Unassembled WGS sequence"/>
</dbReference>
<comment type="caution">
    <text evidence="3">The sequence shown here is derived from an EMBL/GenBank/DDBJ whole genome shotgun (WGS) entry which is preliminary data.</text>
</comment>
<evidence type="ECO:0000256" key="2">
    <source>
        <dbReference type="ARBA" id="ARBA00023002"/>
    </source>
</evidence>
<dbReference type="CDD" id="cd05233">
    <property type="entry name" value="SDR_c"/>
    <property type="match status" value="1"/>
</dbReference>
<dbReference type="AlphaFoldDB" id="A0A6L8UY85"/>
<dbReference type="InterPro" id="IPR002347">
    <property type="entry name" value="SDR_fam"/>
</dbReference>
<dbReference type="PRINTS" id="PR00080">
    <property type="entry name" value="SDRFAMILY"/>
</dbReference>
<dbReference type="Pfam" id="PF13561">
    <property type="entry name" value="adh_short_C2"/>
    <property type="match status" value="1"/>
</dbReference>
<protein>
    <submittedName>
        <fullName evidence="3">SDR family oxidoreductase</fullName>
    </submittedName>
</protein>